<accession>A0A7G5MZI4</accession>
<evidence type="ECO:0000256" key="1">
    <source>
        <dbReference type="SAM" id="MobiDB-lite"/>
    </source>
</evidence>
<feature type="region of interest" description="Disordered" evidence="1">
    <location>
        <begin position="248"/>
        <end position="300"/>
    </location>
</feature>
<gene>
    <name evidence="2" type="ORF">E5259_21910</name>
</gene>
<dbReference type="EMBL" id="CP039126">
    <property type="protein sequence ID" value="QMW80027.1"/>
    <property type="molecule type" value="Genomic_DNA"/>
</dbReference>
<name>A0A7G5MZI4_9FIRM</name>
<dbReference type="GeneID" id="75054565"/>
<proteinExistence type="predicted"/>
<dbReference type="Proteomes" id="UP000515789">
    <property type="component" value="Chromosome"/>
</dbReference>
<evidence type="ECO:0000313" key="2">
    <source>
        <dbReference type="EMBL" id="QMW80027.1"/>
    </source>
</evidence>
<sequence length="300" mass="33442">MKIKTNAENRKDVVKAVSEILNMPSKYLGVPSCNFQVGNCIIDRTGTVETEDEKTAEMLLTGLAERGFVDTPETDEGKLLVSLQVERLTALNLKNLIFLIHSRQYLINQSIGEKTFSIPDSLVEELEGNENETMEAVKDSLLAYAEDMRGIGILEEKITFRFPCTEDTVTVKAWTNLATAMVKQAREQKRIDPEERIEENEKYYMRIWLLRIGFGGKDMKDSRNALMENLKGHSAFCTQADIDRAKVRTKQRAEAKKRAEQEDQEGEGGGETAGTGENVAGLVLEETCGNGEKPGPTEAA</sequence>
<protein>
    <recommendedName>
        <fullName evidence="4">Virulence protein</fullName>
    </recommendedName>
</protein>
<dbReference type="AlphaFoldDB" id="A0A7G5MZI4"/>
<evidence type="ECO:0000313" key="3">
    <source>
        <dbReference type="Proteomes" id="UP000515789"/>
    </source>
</evidence>
<dbReference type="RefSeq" id="WP_018594157.1">
    <property type="nucleotide sequence ID" value="NZ_CABLBP010000012.1"/>
</dbReference>
<evidence type="ECO:0008006" key="4">
    <source>
        <dbReference type="Google" id="ProtNLM"/>
    </source>
</evidence>
<reference evidence="2 3" key="1">
    <citation type="submission" date="2019-04" db="EMBL/GenBank/DDBJ databases">
        <authorList>
            <person name="Schori C."/>
            <person name="Ahrens C."/>
        </authorList>
    </citation>
    <scope>NUCLEOTIDE SEQUENCE [LARGE SCALE GENOMIC DNA]</scope>
    <source>
        <strain evidence="2 3">DSM 2950</strain>
    </source>
</reference>
<feature type="compositionally biased region" description="Basic and acidic residues" evidence="1">
    <location>
        <begin position="248"/>
        <end position="261"/>
    </location>
</feature>
<organism evidence="2 3">
    <name type="scientific">Blautia producta</name>
    <dbReference type="NCBI Taxonomy" id="33035"/>
    <lineage>
        <taxon>Bacteria</taxon>
        <taxon>Bacillati</taxon>
        <taxon>Bacillota</taxon>
        <taxon>Clostridia</taxon>
        <taxon>Lachnospirales</taxon>
        <taxon>Lachnospiraceae</taxon>
        <taxon>Blautia</taxon>
    </lineage>
</organism>